<evidence type="ECO:0000313" key="2">
    <source>
        <dbReference type="EMBL" id="EMS73157.1"/>
    </source>
</evidence>
<keyword evidence="3" id="KW-1185">Reference proteome</keyword>
<keyword evidence="1" id="KW-0472">Membrane</keyword>
<dbReference type="AlphaFoldDB" id="S0FML9"/>
<evidence type="ECO:0000256" key="1">
    <source>
        <dbReference type="SAM" id="Phobius"/>
    </source>
</evidence>
<accession>S0FML9</accession>
<keyword evidence="1" id="KW-1133">Transmembrane helix</keyword>
<sequence length="43" mass="5128">MLTFKDVLALMLSIVQILLPFILIVIAVFTFLIWFLVKFWLKE</sequence>
<dbReference type="EMBL" id="AORV01000021">
    <property type="protein sequence ID" value="EMS73157.1"/>
    <property type="molecule type" value="Genomic_DNA"/>
</dbReference>
<dbReference type="PATRIC" id="fig|1195236.3.peg.1059"/>
<proteinExistence type="predicted"/>
<dbReference type="STRING" id="1195236.CTER_0763"/>
<reference evidence="2 3" key="1">
    <citation type="journal article" date="2013" name="Genome Announc.">
        <title>Draft Genome Sequence of the Cellulolytic, Mesophilic, Anaerobic Bacterium Clostridium termitidis Strain CT1112 (DSM 5398).</title>
        <authorList>
            <person name="Lal S."/>
            <person name="Ramachandran U."/>
            <person name="Zhang X."/>
            <person name="Munir R."/>
            <person name="Sparling R."/>
            <person name="Levin D.B."/>
        </authorList>
    </citation>
    <scope>NUCLEOTIDE SEQUENCE [LARGE SCALE GENOMIC DNA]</scope>
    <source>
        <strain evidence="2 3">CT1112</strain>
    </source>
</reference>
<name>S0FML9_RUMCE</name>
<organism evidence="2 3">
    <name type="scientific">Ruminiclostridium cellobioparum subsp. termitidis CT1112</name>
    <dbReference type="NCBI Taxonomy" id="1195236"/>
    <lineage>
        <taxon>Bacteria</taxon>
        <taxon>Bacillati</taxon>
        <taxon>Bacillota</taxon>
        <taxon>Clostridia</taxon>
        <taxon>Eubacteriales</taxon>
        <taxon>Oscillospiraceae</taxon>
        <taxon>Ruminiclostridium</taxon>
    </lineage>
</organism>
<protein>
    <submittedName>
        <fullName evidence="2">Uncharacterized protein</fullName>
    </submittedName>
</protein>
<gene>
    <name evidence="2" type="ORF">CTER_0763</name>
</gene>
<comment type="caution">
    <text evidence="2">The sequence shown here is derived from an EMBL/GenBank/DDBJ whole genome shotgun (WGS) entry which is preliminary data.</text>
</comment>
<dbReference type="Proteomes" id="UP000014155">
    <property type="component" value="Unassembled WGS sequence"/>
</dbReference>
<evidence type="ECO:0000313" key="3">
    <source>
        <dbReference type="Proteomes" id="UP000014155"/>
    </source>
</evidence>
<feature type="transmembrane region" description="Helical" evidence="1">
    <location>
        <begin position="7"/>
        <end position="37"/>
    </location>
</feature>
<keyword evidence="1" id="KW-0812">Transmembrane</keyword>